<dbReference type="EMBL" id="JBJHZX010000024">
    <property type="protein sequence ID" value="MFL0197028.1"/>
    <property type="molecule type" value="Genomic_DNA"/>
</dbReference>
<sequence length="130" mass="15321">MYKYMYPPLQITPMRCYCMMANRNMYPPVMRMEPKPIFKGKEKFEENKTHKESTLPPLEKKPDINQEMPGTMDIPKKDMERIKSDTQEIVGMLEQHHPNVVKTLTDCGMSISHAREYLSKVVEMSLMHQI</sequence>
<comment type="caution">
    <text evidence="2">The sequence shown here is derived from an EMBL/GenBank/DDBJ whole genome shotgun (WGS) entry which is preliminary data.</text>
</comment>
<dbReference type="RefSeq" id="WP_406793132.1">
    <property type="nucleotide sequence ID" value="NZ_JBJHZX010000024.1"/>
</dbReference>
<gene>
    <name evidence="2" type="ORF">ACJDU8_15885</name>
</gene>
<evidence type="ECO:0000313" key="3">
    <source>
        <dbReference type="Proteomes" id="UP001623660"/>
    </source>
</evidence>
<name>A0ABW8SMZ0_9CLOT</name>
<organism evidence="2 3">
    <name type="scientific">Candidatus Clostridium eludens</name>
    <dbReference type="NCBI Taxonomy" id="3381663"/>
    <lineage>
        <taxon>Bacteria</taxon>
        <taxon>Bacillati</taxon>
        <taxon>Bacillota</taxon>
        <taxon>Clostridia</taxon>
        <taxon>Eubacteriales</taxon>
        <taxon>Clostridiaceae</taxon>
        <taxon>Clostridium</taxon>
    </lineage>
</organism>
<reference evidence="2 3" key="1">
    <citation type="submission" date="2024-11" db="EMBL/GenBank/DDBJ databases">
        <authorList>
            <person name="Heng Y.C."/>
            <person name="Lim A.C.H."/>
            <person name="Lee J.K.Y."/>
            <person name="Kittelmann S."/>
        </authorList>
    </citation>
    <scope>NUCLEOTIDE SEQUENCE [LARGE SCALE GENOMIC DNA]</scope>
    <source>
        <strain evidence="2 3">WILCCON 0269</strain>
    </source>
</reference>
<evidence type="ECO:0000313" key="2">
    <source>
        <dbReference type="EMBL" id="MFL0197028.1"/>
    </source>
</evidence>
<evidence type="ECO:0000256" key="1">
    <source>
        <dbReference type="SAM" id="MobiDB-lite"/>
    </source>
</evidence>
<accession>A0ABW8SMZ0</accession>
<feature type="compositionally biased region" description="Basic and acidic residues" evidence="1">
    <location>
        <begin position="44"/>
        <end position="64"/>
    </location>
</feature>
<keyword evidence="3" id="KW-1185">Reference proteome</keyword>
<protein>
    <submittedName>
        <fullName evidence="2">Uncharacterized protein</fullName>
    </submittedName>
</protein>
<proteinExistence type="predicted"/>
<dbReference type="Proteomes" id="UP001623660">
    <property type="component" value="Unassembled WGS sequence"/>
</dbReference>
<feature type="region of interest" description="Disordered" evidence="1">
    <location>
        <begin position="44"/>
        <end position="75"/>
    </location>
</feature>